<reference evidence="10 11" key="1">
    <citation type="submission" date="2017-10" db="EMBL/GenBank/DDBJ databases">
        <title>A new Pekin duck reference genome.</title>
        <authorList>
            <person name="Hou Z.-C."/>
            <person name="Zhou Z.-K."/>
            <person name="Zhu F."/>
            <person name="Hou S.-S."/>
        </authorList>
    </citation>
    <scope>NUCLEOTIDE SEQUENCE [LARGE SCALE GENOMIC DNA]</scope>
</reference>
<dbReference type="PROSITE" id="PS50262">
    <property type="entry name" value="G_PROTEIN_RECEP_F1_2"/>
    <property type="match status" value="1"/>
</dbReference>
<feature type="compositionally biased region" description="Low complexity" evidence="7">
    <location>
        <begin position="503"/>
        <end position="517"/>
    </location>
</feature>
<comment type="subcellular location">
    <subcellularLocation>
        <location evidence="1">Cell membrane</location>
        <topology evidence="1">Multi-pass membrane protein</topology>
    </subcellularLocation>
</comment>
<evidence type="ECO:0000256" key="3">
    <source>
        <dbReference type="ARBA" id="ARBA00022692"/>
    </source>
</evidence>
<keyword evidence="3 8" id="KW-0812">Transmembrane</keyword>
<keyword evidence="5 8" id="KW-0472">Membrane</keyword>
<evidence type="ECO:0000256" key="2">
    <source>
        <dbReference type="ARBA" id="ARBA00022475"/>
    </source>
</evidence>
<dbReference type="CDD" id="cd15383">
    <property type="entry name" value="7tmA_GnRHR_vertebrate"/>
    <property type="match status" value="1"/>
</dbReference>
<feature type="transmembrane region" description="Helical" evidence="8">
    <location>
        <begin position="192"/>
        <end position="212"/>
    </location>
</feature>
<evidence type="ECO:0000256" key="5">
    <source>
        <dbReference type="ARBA" id="ARBA00023136"/>
    </source>
</evidence>
<keyword evidence="4 8" id="KW-1133">Transmembrane helix</keyword>
<dbReference type="Gene3D" id="1.20.1070.10">
    <property type="entry name" value="Rhodopsin 7-helix transmembrane proteins"/>
    <property type="match status" value="1"/>
</dbReference>
<dbReference type="InterPro" id="IPR000276">
    <property type="entry name" value="GPCR_Rhodpsn"/>
</dbReference>
<evidence type="ECO:0000256" key="4">
    <source>
        <dbReference type="ARBA" id="ARBA00022989"/>
    </source>
</evidence>
<dbReference type="PRINTS" id="PR00237">
    <property type="entry name" value="GPCRRHODOPSN"/>
</dbReference>
<dbReference type="Pfam" id="PF00001">
    <property type="entry name" value="7tm_1"/>
    <property type="match status" value="1"/>
</dbReference>
<evidence type="ECO:0000256" key="8">
    <source>
        <dbReference type="SAM" id="Phobius"/>
    </source>
</evidence>
<reference evidence="10" key="2">
    <citation type="submission" date="2025-08" db="UniProtKB">
        <authorList>
            <consortium name="Ensembl"/>
        </authorList>
    </citation>
    <scope>IDENTIFICATION</scope>
</reference>
<feature type="transmembrane region" description="Helical" evidence="8">
    <location>
        <begin position="233"/>
        <end position="253"/>
    </location>
</feature>
<dbReference type="OMA" id="RDASCHS"/>
<evidence type="ECO:0000256" key="6">
    <source>
        <dbReference type="ARBA" id="ARBA00023170"/>
    </source>
</evidence>
<reference evidence="10" key="3">
    <citation type="submission" date="2025-09" db="UniProtKB">
        <authorList>
            <consortium name="Ensembl"/>
        </authorList>
    </citation>
    <scope>IDENTIFICATION</scope>
</reference>
<feature type="domain" description="G-protein coupled receptors family 1 profile" evidence="9">
    <location>
        <begin position="132"/>
        <end position="454"/>
    </location>
</feature>
<evidence type="ECO:0000313" key="11">
    <source>
        <dbReference type="Proteomes" id="UP000016666"/>
    </source>
</evidence>
<organism evidence="10 11">
    <name type="scientific">Anas platyrhynchos platyrhynchos</name>
    <name type="common">Northern mallard</name>
    <dbReference type="NCBI Taxonomy" id="8840"/>
    <lineage>
        <taxon>Eukaryota</taxon>
        <taxon>Metazoa</taxon>
        <taxon>Chordata</taxon>
        <taxon>Craniata</taxon>
        <taxon>Vertebrata</taxon>
        <taxon>Euteleostomi</taxon>
        <taxon>Archelosauria</taxon>
        <taxon>Archosauria</taxon>
        <taxon>Dinosauria</taxon>
        <taxon>Saurischia</taxon>
        <taxon>Theropoda</taxon>
        <taxon>Coelurosauria</taxon>
        <taxon>Aves</taxon>
        <taxon>Neognathae</taxon>
        <taxon>Galloanserae</taxon>
        <taxon>Anseriformes</taxon>
        <taxon>Anatidae</taxon>
        <taxon>Anatinae</taxon>
        <taxon>Anas</taxon>
    </lineage>
</organism>
<keyword evidence="6" id="KW-0675">Receptor</keyword>
<dbReference type="GeneTree" id="ENSGT01130000278263"/>
<feature type="transmembrane region" description="Helical" evidence="8">
    <location>
        <begin position="153"/>
        <end position="172"/>
    </location>
</feature>
<dbReference type="AlphaFoldDB" id="A0A493U0Z6"/>
<evidence type="ECO:0000313" key="10">
    <source>
        <dbReference type="Ensembl" id="ENSAPLP00000031796.1"/>
    </source>
</evidence>
<dbReference type="Ensembl" id="ENSAPLT00000041538.1">
    <property type="protein sequence ID" value="ENSAPLP00000031796.1"/>
    <property type="gene ID" value="ENSAPLG00000017865.1"/>
</dbReference>
<keyword evidence="11" id="KW-1185">Reference proteome</keyword>
<dbReference type="InterPro" id="IPR017452">
    <property type="entry name" value="GPCR_Rhodpsn_7TM"/>
</dbReference>
<feature type="region of interest" description="Disordered" evidence="7">
    <location>
        <begin position="22"/>
        <end position="108"/>
    </location>
</feature>
<sequence length="524" mass="56196">MAGVPDLYRLWGGSLEASQSPWLQGAAEGRRARSWGGGPGGDRAPLPPPGAPTPLPAACLPVVAGGHRPDAGPVAGNSSAEPPGSPTPPEQGCAWSPRPEGGEEPLRLPTFSPAAQARVAVTFALFALSAGCNLAVLRAAGGRGSARRSHIRLLLRHLAAADLLVTVAVMPLDAVWNITLQWRAGDLACRLLMYLRLLAMYASAFVTVVISLDRQAAILHPLAIARARRRNRAMLRAAWLLSAALSLPQLFLFRTVTLQPPHNFTQCTTRGSFPQRWHETLYNMLSFTCLFLLPLLIMVCCYARILLEISRRMGSGLCEWGPAGPGWGRCQRHPGGEAKARAVWAPPRPCSVCRSLALARCLSPPLSAPCCVSVPSRDVPLRCSGNNIPRARLRMLKMSLVIVSSFILCWTPYYLLGLWYWFCPRAMQKRVSPSLTHILFIFGLFNACLDPITYGLFTIPFRRGCGCPCGHSPEPEPPSPATGSFRCSASSLRARRGAGGVQGQQVPAGPGLPAGAGSCQSSAL</sequence>
<feature type="transmembrane region" description="Helical" evidence="8">
    <location>
        <begin position="284"/>
        <end position="307"/>
    </location>
</feature>
<dbReference type="PANTHER" id="PTHR24241">
    <property type="entry name" value="NEUROPEPTIDE RECEPTOR-RELATED G-PROTEIN COUPLED RECEPTOR"/>
    <property type="match status" value="1"/>
</dbReference>
<dbReference type="STRING" id="8840.ENSAPLP00000031796"/>
<evidence type="ECO:0000259" key="9">
    <source>
        <dbReference type="PROSITE" id="PS50262"/>
    </source>
</evidence>
<dbReference type="GO" id="GO:0042277">
    <property type="term" value="F:peptide binding"/>
    <property type="evidence" value="ECO:0007669"/>
    <property type="project" value="TreeGrafter"/>
</dbReference>
<dbReference type="SUPFAM" id="SSF81321">
    <property type="entry name" value="Family A G protein-coupled receptor-like"/>
    <property type="match status" value="1"/>
</dbReference>
<keyword evidence="2" id="KW-1003">Cell membrane</keyword>
<feature type="transmembrane region" description="Helical" evidence="8">
    <location>
        <begin position="400"/>
        <end position="422"/>
    </location>
</feature>
<feature type="compositionally biased region" description="Pro residues" evidence="7">
    <location>
        <begin position="45"/>
        <end position="55"/>
    </location>
</feature>
<feature type="region of interest" description="Disordered" evidence="7">
    <location>
        <begin position="496"/>
        <end position="524"/>
    </location>
</feature>
<protein>
    <recommendedName>
        <fullName evidence="9">G-protein coupled receptors family 1 profile domain-containing protein</fullName>
    </recommendedName>
</protein>
<dbReference type="Proteomes" id="UP000016666">
    <property type="component" value="Chromosome 11"/>
</dbReference>
<dbReference type="PANTHER" id="PTHR24241:SF69">
    <property type="entry name" value="GONADOTROPIN-RELEASING HORMONE II RECEPTOR-RELATED"/>
    <property type="match status" value="1"/>
</dbReference>
<evidence type="ECO:0000256" key="7">
    <source>
        <dbReference type="SAM" id="MobiDB-lite"/>
    </source>
</evidence>
<feature type="transmembrane region" description="Helical" evidence="8">
    <location>
        <begin position="119"/>
        <end position="141"/>
    </location>
</feature>
<feature type="transmembrane region" description="Helical" evidence="8">
    <location>
        <begin position="434"/>
        <end position="457"/>
    </location>
</feature>
<evidence type="ECO:0000256" key="1">
    <source>
        <dbReference type="ARBA" id="ARBA00004651"/>
    </source>
</evidence>
<proteinExistence type="predicted"/>
<name>A0A493U0Z6_ANAPP</name>
<accession>A0A493U0Z6</accession>
<dbReference type="GO" id="GO:0032870">
    <property type="term" value="P:cellular response to hormone stimulus"/>
    <property type="evidence" value="ECO:0007669"/>
    <property type="project" value="TreeGrafter"/>
</dbReference>
<dbReference type="GO" id="GO:0005886">
    <property type="term" value="C:plasma membrane"/>
    <property type="evidence" value="ECO:0007669"/>
    <property type="project" value="UniProtKB-SubCell"/>
</dbReference>
<dbReference type="GO" id="GO:0004930">
    <property type="term" value="F:G protein-coupled receptor activity"/>
    <property type="evidence" value="ECO:0007669"/>
    <property type="project" value="InterPro"/>
</dbReference>